<dbReference type="PANTHER" id="PTHR10799">
    <property type="entry name" value="SNF2/RAD54 HELICASE FAMILY"/>
    <property type="match status" value="1"/>
</dbReference>
<dbReference type="GO" id="GO:0016787">
    <property type="term" value="F:hydrolase activity"/>
    <property type="evidence" value="ECO:0007669"/>
    <property type="project" value="UniProtKB-KW"/>
</dbReference>
<proteinExistence type="predicted"/>
<keyword evidence="2" id="KW-0547">Nucleotide-binding</keyword>
<dbReference type="Pfam" id="PF14619">
    <property type="entry name" value="SnAC"/>
    <property type="match status" value="1"/>
</dbReference>
<dbReference type="InterPro" id="IPR000330">
    <property type="entry name" value="SNF2_N"/>
</dbReference>
<dbReference type="SMART" id="SM00490">
    <property type="entry name" value="HELICc"/>
    <property type="match status" value="1"/>
</dbReference>
<dbReference type="EMBL" id="JAGPYM010000012">
    <property type="protein sequence ID" value="KAH6888611.1"/>
    <property type="molecule type" value="Genomic_DNA"/>
</dbReference>
<feature type="region of interest" description="Disordered" evidence="11">
    <location>
        <begin position="177"/>
        <end position="213"/>
    </location>
</feature>
<feature type="compositionally biased region" description="Polar residues" evidence="11">
    <location>
        <begin position="108"/>
        <end position="132"/>
    </location>
</feature>
<dbReference type="GO" id="GO:0006355">
    <property type="term" value="P:regulation of DNA-templated transcription"/>
    <property type="evidence" value="ECO:0007669"/>
    <property type="project" value="InterPro"/>
</dbReference>
<evidence type="ECO:0000256" key="11">
    <source>
        <dbReference type="SAM" id="MobiDB-lite"/>
    </source>
</evidence>
<dbReference type="InterPro" id="IPR049730">
    <property type="entry name" value="SNF2/RAD54-like_C"/>
</dbReference>
<keyword evidence="5" id="KW-0067">ATP-binding</keyword>
<dbReference type="PROSITE" id="PS51666">
    <property type="entry name" value="QLQ"/>
    <property type="match status" value="1"/>
</dbReference>
<evidence type="ECO:0000313" key="18">
    <source>
        <dbReference type="Proteomes" id="UP000777438"/>
    </source>
</evidence>
<evidence type="ECO:0000256" key="8">
    <source>
        <dbReference type="ARBA" id="ARBA00023163"/>
    </source>
</evidence>
<evidence type="ECO:0000256" key="4">
    <source>
        <dbReference type="ARBA" id="ARBA00022806"/>
    </source>
</evidence>
<dbReference type="GO" id="GO:0006366">
    <property type="term" value="P:transcription by RNA polymerase II"/>
    <property type="evidence" value="ECO:0007669"/>
    <property type="project" value="UniProtKB-ARBA"/>
</dbReference>
<feature type="domain" description="HSA" evidence="15">
    <location>
        <begin position="375"/>
        <end position="447"/>
    </location>
</feature>
<gene>
    <name evidence="17" type="ORF">B0T10DRAFT_57424</name>
</gene>
<dbReference type="SMART" id="SM00951">
    <property type="entry name" value="QLQ"/>
    <property type="match status" value="1"/>
</dbReference>
<dbReference type="CDD" id="cd17996">
    <property type="entry name" value="DEXHc_SMARCA2_SMARCA4"/>
    <property type="match status" value="1"/>
</dbReference>
<feature type="compositionally biased region" description="Polar residues" evidence="11">
    <location>
        <begin position="1410"/>
        <end position="1422"/>
    </location>
</feature>
<name>A0A9P8W6I3_9HYPO</name>
<evidence type="ECO:0000256" key="2">
    <source>
        <dbReference type="ARBA" id="ARBA00022741"/>
    </source>
</evidence>
<dbReference type="PROSITE" id="PS50014">
    <property type="entry name" value="BROMODOMAIN_2"/>
    <property type="match status" value="1"/>
</dbReference>
<dbReference type="InterPro" id="IPR038718">
    <property type="entry name" value="SNF2-like_sf"/>
</dbReference>
<keyword evidence="7 10" id="KW-0103">Bromodomain</keyword>
<dbReference type="Gene3D" id="3.40.50.300">
    <property type="entry name" value="P-loop containing nucleotide triphosphate hydrolases"/>
    <property type="match status" value="1"/>
</dbReference>
<dbReference type="InterPro" id="IPR027417">
    <property type="entry name" value="P-loop_NTPase"/>
</dbReference>
<sequence length="1422" mass="162629">MASVQAPPAVQPLGAPLPTGATKQQAEEVFSKLKQMKQQGVPPTDPEYIKASQFLISFQQQHSHMRRNQQQYMQQQQQMQNMSNGTPVNGVQAARPQVAPQATQPPQNSLNSSAMPTQNQIATASSGAPTPNVSAPNQFSQQQLGLLRQQIQAFKLLGKNAGVSLQLQQAIFHQRQRRQAPPVEVGLAQPPAKPTQASPDAEKTAVDGPEPVAQDEVSLVPKAHTFKTVKSPYGTSMIRPSIKYLDHSQRKNRWFIPGVFPTGIDFDHLRWEREVVISNRMRQRYVELKNLPGDLAHWDSSQEALEADDTLKRKAIIEMKSLALYAKQRALREKIGRQMVHYDNLAMTTNRANYRRMKKQNVREARITEKLEKQQRDARENREKKKHTDFLRAIYSHRQEIAETSNAHENKSRKLARLMFVQHFNIEKEEQKRIERTAKQRLQALKANDEEAYLKLLDQAKDTRITHLLKQTDGFLHQLASSVKAQQREAAERYGNEAETFIEEDESELDEDDESSKKIDYYAVAHRIREEVTEQANILVGGSLKEYQIKGLQWMISLYNNNLNGILADEMGLGKTIQTISLITYLIERKQQPGPYLVIVPLSTLTNWNLEFEKWAPSVSRIVYKGPPNARKQHQDKIRQGKFQVLLTTYEYIIKDRPILSKIKWFHMIIDEGHRMKNTNSKLSATIQQYYNTRFRLILTGTPLQNNLSELWAMLNFVLPNIFKSVKTFDEWFNTPFANTGSQDKMELTEEEQILVIRRLHKVLRPFLLRRLKKDVEKDLPDKTEKVIKCKFSALQSRLYKQMVTHNKLVVSDGKGGKTGARGLSNMIMQLRKLCNHPFVFDVVENVMNPLNISNDLLWRTAGKFELLDRILPKYQATGHRVLMFFQMTAIMDIMEDYLRYRKTEYLRLDGTTKSDERSDLLREFNAPDSKYFMFLLSTRAGGLGLNLQTADTVIIYDSDWNPHQDLQAQDRAHRIGQKNEVRILRLISSNSVEEKILERARFKLDMDGKVIQAGRFDNKSSETDRDAMLRTLLETADMAESGEQEEMEDEELNMLLARSDDEIAIFQKIDEERQRNSSYGNKAGGKPRLMGEDELPEIYLGDGNPVSDDTEEVVLGRGARERTKVKYDDGLTEEQWLMAVDDDDDSPEAAAARKQARKDRREVNRIKKHGLMAGDDSPSASRASTEEVETPKKRGRKPGSKNEKRKAEDGEEPPAKKRRGPQGRPSKVSLGDRTPHREVLQRSLRAIFDAMMTLEVDDIDPPANDDSSDAGTRLIIGPFIKLPPKRDYADYYVIISNPICMNHIQTRIKREEYNSLTGLRRDFELMMRNCQTYNEDGSILYQDAKTMLEHFNAKYQEELTAHPELLELEEGGKDSSVAPSGSGGTPQPSGTRIKLISSASKEQREQREQNGGSTAAQSDED</sequence>
<dbReference type="Proteomes" id="UP000777438">
    <property type="component" value="Unassembled WGS sequence"/>
</dbReference>
<dbReference type="Pfam" id="PF08880">
    <property type="entry name" value="QLQ"/>
    <property type="match status" value="1"/>
</dbReference>
<dbReference type="OrthoDB" id="5857104at2759"/>
<evidence type="ECO:0000259" key="15">
    <source>
        <dbReference type="PROSITE" id="PS51204"/>
    </source>
</evidence>
<reference evidence="17 18" key="1">
    <citation type="journal article" date="2021" name="Nat. Commun.">
        <title>Genetic determinants of endophytism in the Arabidopsis root mycobiome.</title>
        <authorList>
            <person name="Mesny F."/>
            <person name="Miyauchi S."/>
            <person name="Thiergart T."/>
            <person name="Pickel B."/>
            <person name="Atanasova L."/>
            <person name="Karlsson M."/>
            <person name="Huettel B."/>
            <person name="Barry K.W."/>
            <person name="Haridas S."/>
            <person name="Chen C."/>
            <person name="Bauer D."/>
            <person name="Andreopoulos W."/>
            <person name="Pangilinan J."/>
            <person name="LaButti K."/>
            <person name="Riley R."/>
            <person name="Lipzen A."/>
            <person name="Clum A."/>
            <person name="Drula E."/>
            <person name="Henrissat B."/>
            <person name="Kohler A."/>
            <person name="Grigoriev I.V."/>
            <person name="Martin F.M."/>
            <person name="Hacquard S."/>
        </authorList>
    </citation>
    <scope>NUCLEOTIDE SEQUENCE [LARGE SCALE GENOMIC DNA]</scope>
    <source>
        <strain evidence="17 18">MPI-CAGE-CH-0241</strain>
    </source>
</reference>
<evidence type="ECO:0000256" key="9">
    <source>
        <dbReference type="ARBA" id="ARBA00023242"/>
    </source>
</evidence>
<keyword evidence="3" id="KW-0378">Hydrolase</keyword>
<dbReference type="InterPro" id="IPR014001">
    <property type="entry name" value="Helicase_ATP-bd"/>
</dbReference>
<keyword evidence="6" id="KW-0805">Transcription regulation</keyword>
<feature type="domain" description="Helicase ATP-binding" evidence="13">
    <location>
        <begin position="556"/>
        <end position="721"/>
    </location>
</feature>
<dbReference type="GO" id="GO:0042393">
    <property type="term" value="F:histone binding"/>
    <property type="evidence" value="ECO:0007669"/>
    <property type="project" value="InterPro"/>
</dbReference>
<keyword evidence="8" id="KW-0804">Transcription</keyword>
<dbReference type="PRINTS" id="PR00503">
    <property type="entry name" value="BROMODOMAIN"/>
</dbReference>
<evidence type="ECO:0000259" key="14">
    <source>
        <dbReference type="PROSITE" id="PS51194"/>
    </source>
</evidence>
<dbReference type="Pfam" id="PF00176">
    <property type="entry name" value="SNF2-rel_dom"/>
    <property type="match status" value="1"/>
</dbReference>
<evidence type="ECO:0000259" key="13">
    <source>
        <dbReference type="PROSITE" id="PS51192"/>
    </source>
</evidence>
<dbReference type="InterPro" id="IPR001650">
    <property type="entry name" value="Helicase_C-like"/>
</dbReference>
<evidence type="ECO:0000256" key="3">
    <source>
        <dbReference type="ARBA" id="ARBA00022801"/>
    </source>
</evidence>
<dbReference type="InterPro" id="IPR014978">
    <property type="entry name" value="Gln-Leu-Gln_QLQ"/>
</dbReference>
<dbReference type="GO" id="GO:0006338">
    <property type="term" value="P:chromatin remodeling"/>
    <property type="evidence" value="ECO:0007669"/>
    <property type="project" value="UniProtKB-ARBA"/>
</dbReference>
<evidence type="ECO:0000256" key="10">
    <source>
        <dbReference type="PROSITE-ProRule" id="PRU00035"/>
    </source>
</evidence>
<dbReference type="Pfam" id="PF00439">
    <property type="entry name" value="Bromodomain"/>
    <property type="match status" value="1"/>
</dbReference>
<dbReference type="CDD" id="cd18793">
    <property type="entry name" value="SF2_C_SNF"/>
    <property type="match status" value="1"/>
</dbReference>
<dbReference type="GO" id="GO:0005634">
    <property type="term" value="C:nucleus"/>
    <property type="evidence" value="ECO:0007669"/>
    <property type="project" value="UniProtKB-SubCell"/>
</dbReference>
<dbReference type="Pfam" id="PF07529">
    <property type="entry name" value="HSA"/>
    <property type="match status" value="1"/>
</dbReference>
<feature type="domain" description="Bromo" evidence="12">
    <location>
        <begin position="1279"/>
        <end position="1342"/>
    </location>
</feature>
<dbReference type="InterPro" id="IPR036427">
    <property type="entry name" value="Bromodomain-like_sf"/>
</dbReference>
<keyword evidence="9" id="KW-0539">Nucleus</keyword>
<organism evidence="17 18">
    <name type="scientific">Thelonectria olida</name>
    <dbReference type="NCBI Taxonomy" id="1576542"/>
    <lineage>
        <taxon>Eukaryota</taxon>
        <taxon>Fungi</taxon>
        <taxon>Dikarya</taxon>
        <taxon>Ascomycota</taxon>
        <taxon>Pezizomycotina</taxon>
        <taxon>Sordariomycetes</taxon>
        <taxon>Hypocreomycetidae</taxon>
        <taxon>Hypocreales</taxon>
        <taxon>Nectriaceae</taxon>
        <taxon>Thelonectria</taxon>
    </lineage>
</organism>
<comment type="subcellular location">
    <subcellularLocation>
        <location evidence="1">Nucleus</location>
    </subcellularLocation>
</comment>
<keyword evidence="4" id="KW-0347">Helicase</keyword>
<protein>
    <submittedName>
        <fullName evidence="17">Chromatin remodeling complex SWI/SNF, component SWI2 and related ATPase</fullName>
    </submittedName>
</protein>
<dbReference type="FunFam" id="3.40.50.10810:FF:000008">
    <property type="entry name" value="Chromatin structure-remodeling complex subunit snf21"/>
    <property type="match status" value="1"/>
</dbReference>
<dbReference type="InterPro" id="IPR001487">
    <property type="entry name" value="Bromodomain"/>
</dbReference>
<dbReference type="GO" id="GO:0004386">
    <property type="term" value="F:helicase activity"/>
    <property type="evidence" value="ECO:0007669"/>
    <property type="project" value="UniProtKB-KW"/>
</dbReference>
<dbReference type="Gene3D" id="1.20.920.10">
    <property type="entry name" value="Bromodomain-like"/>
    <property type="match status" value="1"/>
</dbReference>
<evidence type="ECO:0000256" key="7">
    <source>
        <dbReference type="ARBA" id="ARBA00023117"/>
    </source>
</evidence>
<dbReference type="InterPro" id="IPR029295">
    <property type="entry name" value="SnAC"/>
</dbReference>
<accession>A0A9P8W6I3</accession>
<dbReference type="GO" id="GO:0005524">
    <property type="term" value="F:ATP binding"/>
    <property type="evidence" value="ECO:0007669"/>
    <property type="project" value="UniProtKB-KW"/>
</dbReference>
<dbReference type="PROSITE" id="PS51192">
    <property type="entry name" value="HELICASE_ATP_BIND_1"/>
    <property type="match status" value="1"/>
</dbReference>
<dbReference type="InterPro" id="IPR014012">
    <property type="entry name" value="HSA_dom"/>
</dbReference>
<dbReference type="SMART" id="SM01314">
    <property type="entry name" value="SnAC"/>
    <property type="match status" value="1"/>
</dbReference>
<dbReference type="SUPFAM" id="SSF52540">
    <property type="entry name" value="P-loop containing nucleoside triphosphate hydrolases"/>
    <property type="match status" value="2"/>
</dbReference>
<evidence type="ECO:0000259" key="16">
    <source>
        <dbReference type="PROSITE" id="PS51666"/>
    </source>
</evidence>
<evidence type="ECO:0000313" key="17">
    <source>
        <dbReference type="EMBL" id="KAH6888611.1"/>
    </source>
</evidence>
<dbReference type="Gene3D" id="3.40.50.10810">
    <property type="entry name" value="Tandem AAA-ATPase domain"/>
    <property type="match status" value="1"/>
</dbReference>
<feature type="domain" description="QLQ" evidence="16">
    <location>
        <begin position="138"/>
        <end position="173"/>
    </location>
</feature>
<dbReference type="Gene3D" id="1.20.5.170">
    <property type="match status" value="1"/>
</dbReference>
<feature type="compositionally biased region" description="Low complexity" evidence="11">
    <location>
        <begin position="92"/>
        <end position="107"/>
    </location>
</feature>
<feature type="domain" description="Helicase C-terminal" evidence="14">
    <location>
        <begin position="867"/>
        <end position="1018"/>
    </location>
</feature>
<comment type="caution">
    <text evidence="17">The sequence shown here is derived from an EMBL/GenBank/DDBJ whole genome shotgun (WGS) entry which is preliminary data.</text>
</comment>
<dbReference type="PROSITE" id="PS51194">
    <property type="entry name" value="HELICASE_CTER"/>
    <property type="match status" value="1"/>
</dbReference>
<evidence type="ECO:0000256" key="1">
    <source>
        <dbReference type="ARBA" id="ARBA00004123"/>
    </source>
</evidence>
<keyword evidence="18" id="KW-1185">Reference proteome</keyword>
<dbReference type="Pfam" id="PF00271">
    <property type="entry name" value="Helicase_C"/>
    <property type="match status" value="1"/>
</dbReference>
<dbReference type="SUPFAM" id="SSF47370">
    <property type="entry name" value="Bromodomain"/>
    <property type="match status" value="1"/>
</dbReference>
<dbReference type="SMART" id="SM00297">
    <property type="entry name" value="BROMO"/>
    <property type="match status" value="1"/>
</dbReference>
<evidence type="ECO:0000259" key="12">
    <source>
        <dbReference type="PROSITE" id="PS50014"/>
    </source>
</evidence>
<feature type="region of interest" description="Disordered" evidence="11">
    <location>
        <begin position="1139"/>
        <end position="1239"/>
    </location>
</feature>
<evidence type="ECO:0000256" key="5">
    <source>
        <dbReference type="ARBA" id="ARBA00022840"/>
    </source>
</evidence>
<dbReference type="SMART" id="SM00487">
    <property type="entry name" value="DEXDc"/>
    <property type="match status" value="1"/>
</dbReference>
<evidence type="ECO:0000256" key="6">
    <source>
        <dbReference type="ARBA" id="ARBA00023015"/>
    </source>
</evidence>
<feature type="region of interest" description="Disordered" evidence="11">
    <location>
        <begin position="81"/>
        <end position="132"/>
    </location>
</feature>
<dbReference type="PROSITE" id="PS51204">
    <property type="entry name" value="HSA"/>
    <property type="match status" value="1"/>
</dbReference>
<dbReference type="FunFam" id="3.40.50.300:FF:000843">
    <property type="entry name" value="Chromatin structure-remodeling complex subunit snf21"/>
    <property type="match status" value="1"/>
</dbReference>
<feature type="region of interest" description="Disordered" evidence="11">
    <location>
        <begin position="1"/>
        <end position="26"/>
    </location>
</feature>
<feature type="region of interest" description="Disordered" evidence="11">
    <location>
        <begin position="1370"/>
        <end position="1422"/>
    </location>
</feature>